<reference evidence="1" key="1">
    <citation type="submission" date="2021-06" db="EMBL/GenBank/DDBJ databases">
        <authorList>
            <person name="Kallberg Y."/>
            <person name="Tangrot J."/>
            <person name="Rosling A."/>
        </authorList>
    </citation>
    <scope>NUCLEOTIDE SEQUENCE</scope>
    <source>
        <strain evidence="1">MT106</strain>
    </source>
</reference>
<dbReference type="AlphaFoldDB" id="A0A9N9D596"/>
<comment type="caution">
    <text evidence="1">The sequence shown here is derived from an EMBL/GenBank/DDBJ whole genome shotgun (WGS) entry which is preliminary data.</text>
</comment>
<keyword evidence="2" id="KW-1185">Reference proteome</keyword>
<evidence type="ECO:0000313" key="2">
    <source>
        <dbReference type="Proteomes" id="UP000789831"/>
    </source>
</evidence>
<dbReference type="Proteomes" id="UP000789831">
    <property type="component" value="Unassembled WGS sequence"/>
</dbReference>
<dbReference type="EMBL" id="CAJVPL010003158">
    <property type="protein sequence ID" value="CAG8627399.1"/>
    <property type="molecule type" value="Genomic_DNA"/>
</dbReference>
<organism evidence="1 2">
    <name type="scientific">Ambispora gerdemannii</name>
    <dbReference type="NCBI Taxonomy" id="144530"/>
    <lineage>
        <taxon>Eukaryota</taxon>
        <taxon>Fungi</taxon>
        <taxon>Fungi incertae sedis</taxon>
        <taxon>Mucoromycota</taxon>
        <taxon>Glomeromycotina</taxon>
        <taxon>Glomeromycetes</taxon>
        <taxon>Archaeosporales</taxon>
        <taxon>Ambisporaceae</taxon>
        <taxon>Ambispora</taxon>
    </lineage>
</organism>
<evidence type="ECO:0000313" key="1">
    <source>
        <dbReference type="EMBL" id="CAG8627399.1"/>
    </source>
</evidence>
<proteinExistence type="predicted"/>
<protein>
    <submittedName>
        <fullName evidence="1">447_t:CDS:1</fullName>
    </submittedName>
</protein>
<accession>A0A9N9D596</accession>
<gene>
    <name evidence="1" type="ORF">AGERDE_LOCUS10358</name>
</gene>
<sequence length="93" mass="10587">MEILNFPKSPEIHRVYGGKPRRLIDTLKNIFKKSKKNGNSLENEITPESTKLNTLLESLSYIIDPGAEDQHYLAKIETCIQATTSNRKTLSRV</sequence>
<name>A0A9N9D596_9GLOM</name>